<feature type="domain" description="Putative metallopeptidase" evidence="2">
    <location>
        <begin position="27"/>
        <end position="160"/>
    </location>
</feature>
<protein>
    <submittedName>
        <fullName evidence="3">Putative metal-dependent peptidase</fullName>
    </submittedName>
</protein>
<dbReference type="AlphaFoldDB" id="A0A317Q714"/>
<dbReference type="InterPro" id="IPR036465">
    <property type="entry name" value="vWFA_dom_sf"/>
</dbReference>
<dbReference type="InterPro" id="IPR025154">
    <property type="entry name" value="Put_metallopeptidase_dom"/>
</dbReference>
<evidence type="ECO:0000313" key="3">
    <source>
        <dbReference type="EMBL" id="PWW11199.1"/>
    </source>
</evidence>
<dbReference type="CDD" id="cd00198">
    <property type="entry name" value="vWFA"/>
    <property type="match status" value="1"/>
</dbReference>
<feature type="domain" description="VWA-like" evidence="1">
    <location>
        <begin position="258"/>
        <end position="381"/>
    </location>
</feature>
<dbReference type="EMBL" id="QGTT01000012">
    <property type="protein sequence ID" value="PWW11199.1"/>
    <property type="molecule type" value="Genomic_DNA"/>
</dbReference>
<dbReference type="InterPro" id="IPR018698">
    <property type="entry name" value="VWA-like_dom"/>
</dbReference>
<dbReference type="PANTHER" id="PTHR38730">
    <property type="entry name" value="SLL7028 PROTEIN"/>
    <property type="match status" value="1"/>
</dbReference>
<dbReference type="SUPFAM" id="SSF53300">
    <property type="entry name" value="vWA-like"/>
    <property type="match status" value="1"/>
</dbReference>
<dbReference type="RefSeq" id="WP_110076334.1">
    <property type="nucleotide sequence ID" value="NZ_QGTT01000012.1"/>
</dbReference>
<name>A0A317Q714_9GAMM</name>
<dbReference type="Pfam" id="PF13203">
    <property type="entry name" value="DUF2201_N"/>
    <property type="match status" value="2"/>
</dbReference>
<reference evidence="3 4" key="1">
    <citation type="submission" date="2018-05" db="EMBL/GenBank/DDBJ databases">
        <title>Freshwater and sediment microbial communities from various areas in North America, analyzing microbe dynamics in response to fracking.</title>
        <authorList>
            <person name="Lamendella R."/>
        </authorList>
    </citation>
    <scope>NUCLEOTIDE SEQUENCE [LARGE SCALE GENOMIC DNA]</scope>
    <source>
        <strain evidence="3 4">125B1</strain>
    </source>
</reference>
<comment type="caution">
    <text evidence="3">The sequence shown here is derived from an EMBL/GenBank/DDBJ whole genome shotgun (WGS) entry which is preliminary data.</text>
</comment>
<dbReference type="OrthoDB" id="9761650at2"/>
<evidence type="ECO:0000313" key="4">
    <source>
        <dbReference type="Proteomes" id="UP000246964"/>
    </source>
</evidence>
<feature type="domain" description="Putative metallopeptidase" evidence="2">
    <location>
        <begin position="177"/>
        <end position="249"/>
    </location>
</feature>
<proteinExistence type="predicted"/>
<accession>A0A317Q714</accession>
<keyword evidence="4" id="KW-1185">Reference proteome</keyword>
<evidence type="ECO:0000259" key="1">
    <source>
        <dbReference type="Pfam" id="PF09967"/>
    </source>
</evidence>
<dbReference type="Proteomes" id="UP000246964">
    <property type="component" value="Unassembled WGS sequence"/>
</dbReference>
<evidence type="ECO:0000259" key="2">
    <source>
        <dbReference type="Pfam" id="PF13203"/>
    </source>
</evidence>
<dbReference type="Pfam" id="PF09967">
    <property type="entry name" value="DUF2201"/>
    <property type="match status" value="1"/>
</dbReference>
<sequence length="382" mass="43792">MSAPAYDNDSQGLQRQRELVQTLENDRSLLLLTQPFTAALAMRLKIVAVGGTLSESQRIPTAATDGKAIYFNVDFADRIDAKTRRFVLCHEVWHCVMGHLNRRLYRQPMRWNIAIDYEVNAICHELLGYHPEGCLIAKTKHGFERNESAEEIYERIQVTEQAASQVLDTHLEMSDITATEWQEFTQQLMASGRGIGKLPGHLTQRIKGIVTPPMPWQQLLRRYVQRQLRGERQWFPPSRRHIHRGLYLPRQRSEHIDLTLALDTSGSCIPYLGHFLEQLRHLLGSFASYQVTILQCDSKIQDIRKVSPDRPLTISDYQVKGFGGTAFHEVFDYVRSNPTQALVFFTDGHVDLSPQPPSQPVLWVIAPQGRKRMPWGEVALMK</sequence>
<dbReference type="PANTHER" id="PTHR38730:SF1">
    <property type="entry name" value="SLL7028 PROTEIN"/>
    <property type="match status" value="1"/>
</dbReference>
<gene>
    <name evidence="3" type="ORF">DET45_11259</name>
</gene>
<organism evidence="3 4">
    <name type="scientific">Pseudidiomarina maritima</name>
    <dbReference type="NCBI Taxonomy" id="519453"/>
    <lineage>
        <taxon>Bacteria</taxon>
        <taxon>Pseudomonadati</taxon>
        <taxon>Pseudomonadota</taxon>
        <taxon>Gammaproteobacteria</taxon>
        <taxon>Alteromonadales</taxon>
        <taxon>Idiomarinaceae</taxon>
        <taxon>Pseudidiomarina</taxon>
    </lineage>
</organism>